<proteinExistence type="predicted"/>
<keyword evidence="3" id="KW-1185">Reference proteome</keyword>
<gene>
    <name evidence="2" type="ORF">SAMN05421753_10621</name>
</gene>
<feature type="compositionally biased region" description="Basic residues" evidence="1">
    <location>
        <begin position="43"/>
        <end position="52"/>
    </location>
</feature>
<sequence>MHGVCRVFREEVGGRETFVLPPGKLAKSSVISSKSRDFETTHRKTHRRVTVKSSGRRAIRLGGFLAMPEQPVGALQSSPRIEVRLILASGESAFHVSEN</sequence>
<evidence type="ECO:0000313" key="3">
    <source>
        <dbReference type="Proteomes" id="UP000199518"/>
    </source>
</evidence>
<protein>
    <submittedName>
        <fullName evidence="2">Uncharacterized protein</fullName>
    </submittedName>
</protein>
<reference evidence="3" key="1">
    <citation type="submission" date="2016-10" db="EMBL/GenBank/DDBJ databases">
        <authorList>
            <person name="Varghese N."/>
            <person name="Submissions S."/>
        </authorList>
    </citation>
    <scope>NUCLEOTIDE SEQUENCE [LARGE SCALE GENOMIC DNA]</scope>
    <source>
        <strain evidence="3">DSM 26348</strain>
    </source>
</reference>
<evidence type="ECO:0000256" key="1">
    <source>
        <dbReference type="SAM" id="MobiDB-lite"/>
    </source>
</evidence>
<dbReference type="Proteomes" id="UP000199518">
    <property type="component" value="Unassembled WGS sequence"/>
</dbReference>
<dbReference type="AlphaFoldDB" id="A0A1I3FT87"/>
<accession>A0A1I3FT87</accession>
<name>A0A1I3FT87_9PLAN</name>
<evidence type="ECO:0000313" key="2">
    <source>
        <dbReference type="EMBL" id="SFI14478.1"/>
    </source>
</evidence>
<dbReference type="EMBL" id="FOQD01000006">
    <property type="protein sequence ID" value="SFI14478.1"/>
    <property type="molecule type" value="Genomic_DNA"/>
</dbReference>
<feature type="region of interest" description="Disordered" evidence="1">
    <location>
        <begin position="30"/>
        <end position="52"/>
    </location>
</feature>
<organism evidence="2 3">
    <name type="scientific">Planctomicrobium piriforme</name>
    <dbReference type="NCBI Taxonomy" id="1576369"/>
    <lineage>
        <taxon>Bacteria</taxon>
        <taxon>Pseudomonadati</taxon>
        <taxon>Planctomycetota</taxon>
        <taxon>Planctomycetia</taxon>
        <taxon>Planctomycetales</taxon>
        <taxon>Planctomycetaceae</taxon>
        <taxon>Planctomicrobium</taxon>
    </lineage>
</organism>
<dbReference type="STRING" id="1576369.SAMN05421753_10621"/>